<evidence type="ECO:0000259" key="3">
    <source>
        <dbReference type="PROSITE" id="PS51194"/>
    </source>
</evidence>
<feature type="domain" description="Helicase C-terminal" evidence="3">
    <location>
        <begin position="959"/>
        <end position="1120"/>
    </location>
</feature>
<feature type="domain" description="Helicase ATP-binding" evidence="2">
    <location>
        <begin position="681"/>
        <end position="837"/>
    </location>
</feature>
<dbReference type="Pfam" id="PF00176">
    <property type="entry name" value="SNF2-rel_dom"/>
    <property type="match status" value="1"/>
</dbReference>
<dbReference type="CDD" id="cd18793">
    <property type="entry name" value="SF2_C_SNF"/>
    <property type="match status" value="1"/>
</dbReference>
<dbReference type="InterPro" id="IPR027417">
    <property type="entry name" value="P-loop_NTPase"/>
</dbReference>
<evidence type="ECO:0000256" key="1">
    <source>
        <dbReference type="ARBA" id="ARBA00022801"/>
    </source>
</evidence>
<dbReference type="GO" id="GO:0016787">
    <property type="term" value="F:hydrolase activity"/>
    <property type="evidence" value="ECO:0007669"/>
    <property type="project" value="UniProtKB-KW"/>
</dbReference>
<dbReference type="SMART" id="SM00487">
    <property type="entry name" value="DEXDc"/>
    <property type="match status" value="1"/>
</dbReference>
<dbReference type="InterPro" id="IPR001650">
    <property type="entry name" value="Helicase_C-like"/>
</dbReference>
<dbReference type="KEGG" id="snep:Enr13x_72700"/>
<dbReference type="AlphaFoldDB" id="A0A518I2N3"/>
<keyword evidence="1 4" id="KW-0378">Hydrolase</keyword>
<evidence type="ECO:0000313" key="5">
    <source>
        <dbReference type="Proteomes" id="UP000319004"/>
    </source>
</evidence>
<dbReference type="RefSeq" id="WP_231743952.1">
    <property type="nucleotide sequence ID" value="NZ_CP037423.1"/>
</dbReference>
<evidence type="ECO:0000313" key="4">
    <source>
        <dbReference type="EMBL" id="QDV47361.1"/>
    </source>
</evidence>
<proteinExistence type="predicted"/>
<dbReference type="SUPFAM" id="SSF52540">
    <property type="entry name" value="P-loop containing nucleoside triphosphate hydrolases"/>
    <property type="match status" value="2"/>
</dbReference>
<dbReference type="PROSITE" id="PS51192">
    <property type="entry name" value="HELICASE_ATP_BIND_1"/>
    <property type="match status" value="1"/>
</dbReference>
<sequence>MSRSKIQIDKLRKVLSQAKNQNSLLGLQSLIDDEEDWFDEPEFDCQDVNAWFVAIRELLESFPHQMRSEQARQRTNGTLPAKIHIERIYRCGEMQGTWSLDGVRHNVYLTVDAESAPAGCDCPASGGFEPCLHCYQFVTHALAQLQHNQPLRSRIAQGVLESGTPPRDAYSLDPSTLAIAELNRIAAEQSDLFSDVADEDDDLLPPLAENVPRRILWDFTESSGGYLSVRPLLQQKKKRGGGFTKGKKIRLDKLLTDRSLPLTDADLAVVAKIERAERYYYGDSSYQLDAIEAIEQLVGQDNVAWDSDPIAIREYPNYLAVGTSKDSHRVLFSNEDGSKIYSKVIASRESFLRIDLDADEILVGKATSQEAELIRSLCQLPPVALDRLEDLLEPLAKLQKQISILLPPSVAGPVSFVDARAAILLRSRADGRLDFGLRVRDAAGVLRRPLAGPMVVATEREGKKRQLARSVTRESGQIDRLLKRWRLSVDRENWFGTIDDFGDALRLIEDLQSPESGVEVLWDRTGEKPVSVLGNLSSSNVKVDITNKRNWFGVSGECTFGEHSMPLADLINGLPADDQGGVGDYIKLADGQWARISEGLRKRLKRLQDATHKDRNTLKLDATAAPAIRELVDSDVAVKASRAWEKCIKRLAKAEKLDPRVPKNLDADLRDYQVDGFKWLRKLAEWGVGGILADDMGLGKTLQTLAVLLDRSADGPALVIAPTSVGFNWQREAERFAPDLDVHLYRETERGEFLPTVGPRSLVVCSYGLALRDAEALAGVSWSTLVLDEAQAIKNSRSKTSKAIAGIDADWTVALTGTPVENHLGELWSLFHVVSPGVFGGWEQFRKRFAGPIEKEGSESARHALAERLQPFVLRRTKSEVLTELPPRTEMNLYVDLSPAERAEYEKVRLAAIGEIETLEALPDIKDQRFKILALMTRLRQIACHAGLVNKQWTDSSAKLDQLCETLDSLREEGHRALVFSQFTEHLALIRKALDERGFTYQYLDGSTPAKARQVAVDEFQTGTADVFLISLKAGGTGLNLTAADYVIHMDPWWNPAVEDQATDRAHRMGQDKPVMVYRIVARGTIEEEILALHESKRDLVAGVMAGTEAAAKLSNDDLIRMLRT</sequence>
<dbReference type="CDD" id="cd18012">
    <property type="entry name" value="DEXQc_arch_SWI2_SNF2"/>
    <property type="match status" value="1"/>
</dbReference>
<name>A0A518I2N3_9BACT</name>
<dbReference type="PANTHER" id="PTHR10799">
    <property type="entry name" value="SNF2/RAD54 HELICASE FAMILY"/>
    <property type="match status" value="1"/>
</dbReference>
<dbReference type="InterPro" id="IPR014001">
    <property type="entry name" value="Helicase_ATP-bd"/>
</dbReference>
<dbReference type="Gene3D" id="3.40.50.10810">
    <property type="entry name" value="Tandem AAA-ATPase domain"/>
    <property type="match status" value="1"/>
</dbReference>
<accession>A0A518I2N3</accession>
<reference evidence="4 5" key="1">
    <citation type="submission" date="2019-03" db="EMBL/GenBank/DDBJ databases">
        <title>Deep-cultivation of Planctomycetes and their phenomic and genomic characterization uncovers novel biology.</title>
        <authorList>
            <person name="Wiegand S."/>
            <person name="Jogler M."/>
            <person name="Boedeker C."/>
            <person name="Pinto D."/>
            <person name="Vollmers J."/>
            <person name="Rivas-Marin E."/>
            <person name="Kohn T."/>
            <person name="Peeters S.H."/>
            <person name="Heuer A."/>
            <person name="Rast P."/>
            <person name="Oberbeckmann S."/>
            <person name="Bunk B."/>
            <person name="Jeske O."/>
            <person name="Meyerdierks A."/>
            <person name="Storesund J.E."/>
            <person name="Kallscheuer N."/>
            <person name="Luecker S."/>
            <person name="Lage O.M."/>
            <person name="Pohl T."/>
            <person name="Merkel B.J."/>
            <person name="Hornburger P."/>
            <person name="Mueller R.-W."/>
            <person name="Bruemmer F."/>
            <person name="Labrenz M."/>
            <person name="Spormann A.M."/>
            <person name="Op den Camp H."/>
            <person name="Overmann J."/>
            <person name="Amann R."/>
            <person name="Jetten M.S.M."/>
            <person name="Mascher T."/>
            <person name="Medema M.H."/>
            <person name="Devos D.P."/>
            <person name="Kaster A.-K."/>
            <person name="Ovreas L."/>
            <person name="Rohde M."/>
            <person name="Galperin M.Y."/>
            <person name="Jogler C."/>
        </authorList>
    </citation>
    <scope>NUCLEOTIDE SEQUENCE [LARGE SCALE GENOMIC DNA]</scope>
    <source>
        <strain evidence="4 5">Enr13</strain>
    </source>
</reference>
<organism evidence="4 5">
    <name type="scientific">Stieleria neptunia</name>
    <dbReference type="NCBI Taxonomy" id="2527979"/>
    <lineage>
        <taxon>Bacteria</taxon>
        <taxon>Pseudomonadati</taxon>
        <taxon>Planctomycetota</taxon>
        <taxon>Planctomycetia</taxon>
        <taxon>Pirellulales</taxon>
        <taxon>Pirellulaceae</taxon>
        <taxon>Stieleria</taxon>
    </lineage>
</organism>
<dbReference type="PROSITE" id="PS51194">
    <property type="entry name" value="HELICASE_CTER"/>
    <property type="match status" value="1"/>
</dbReference>
<dbReference type="Pfam" id="PF00271">
    <property type="entry name" value="Helicase_C"/>
    <property type="match status" value="1"/>
</dbReference>
<dbReference type="InterPro" id="IPR049730">
    <property type="entry name" value="SNF2/RAD54-like_C"/>
</dbReference>
<evidence type="ECO:0000259" key="2">
    <source>
        <dbReference type="PROSITE" id="PS51192"/>
    </source>
</evidence>
<dbReference type="EC" id="3.6.4.-" evidence="4"/>
<keyword evidence="5" id="KW-1185">Reference proteome</keyword>
<protein>
    <submittedName>
        <fullName evidence="4">RNA polymerase-associated protein RapA</fullName>
        <ecNumber evidence="4">3.6.4.-</ecNumber>
    </submittedName>
</protein>
<dbReference type="Gene3D" id="3.40.50.300">
    <property type="entry name" value="P-loop containing nucleotide triphosphate hydrolases"/>
    <property type="match status" value="1"/>
</dbReference>
<dbReference type="EMBL" id="CP037423">
    <property type="protein sequence ID" value="QDV47361.1"/>
    <property type="molecule type" value="Genomic_DNA"/>
</dbReference>
<dbReference type="InterPro" id="IPR000330">
    <property type="entry name" value="SNF2_N"/>
</dbReference>
<dbReference type="InterPro" id="IPR038718">
    <property type="entry name" value="SNF2-like_sf"/>
</dbReference>
<dbReference type="SMART" id="SM00490">
    <property type="entry name" value="HELICc"/>
    <property type="match status" value="1"/>
</dbReference>
<dbReference type="Proteomes" id="UP000319004">
    <property type="component" value="Chromosome"/>
</dbReference>
<gene>
    <name evidence="4" type="primary">rapA_2</name>
    <name evidence="4" type="ORF">Enr13x_72700</name>
</gene>
<dbReference type="GO" id="GO:0005524">
    <property type="term" value="F:ATP binding"/>
    <property type="evidence" value="ECO:0007669"/>
    <property type="project" value="InterPro"/>
</dbReference>